<dbReference type="Pfam" id="PF04371">
    <property type="entry name" value="PAD_porph"/>
    <property type="match status" value="1"/>
</dbReference>
<gene>
    <name evidence="2" type="ORF">FJR47_01550</name>
</gene>
<dbReference type="AlphaFoldDB" id="A0AAJ4DM08"/>
<dbReference type="EMBL" id="CP041166">
    <property type="protein sequence ID" value="QFR42668.1"/>
    <property type="molecule type" value="Genomic_DNA"/>
</dbReference>
<proteinExistence type="predicted"/>
<keyword evidence="3" id="KW-1185">Reference proteome</keyword>
<dbReference type="Gene3D" id="3.75.10.10">
    <property type="entry name" value="L-arginine/glycine Amidinotransferase, Chain A"/>
    <property type="match status" value="1"/>
</dbReference>
<evidence type="ECO:0000313" key="3">
    <source>
        <dbReference type="Proteomes" id="UP000326061"/>
    </source>
</evidence>
<dbReference type="SUPFAM" id="SSF55909">
    <property type="entry name" value="Pentein"/>
    <property type="match status" value="1"/>
</dbReference>
<accession>A0AAJ4DM08</accession>
<sequence>MRRLIAEFEEQSFTQIIFPHAKSDWAEYLEEAQNTFINIINAIIKYQKCLVVCDNIESVKKRFSPNANLYFTEYETNDTWARDCSALCVQDGSDIKLLDFTFTGWGGKFEASKDNAMTQSLKECYDKEVVKADLILEGGGVESNGVDTILTTSECMLNKNRNAALSKELMTQKLQKLFGMSKILYLNHGYLAGDDTDSHIDTLARFVDEKTIMYVKCEDKSDEHFKELKLMEDELKAYAREYNFKLIALPMSDACYFEGERLPATYANFLFVNRAVLVPIYGVKQDAEALEIFKKTFPTKEIVGVDCFTLIKQHGSLHCVTMNFASGVTLAC</sequence>
<dbReference type="GO" id="GO:0004668">
    <property type="term" value="F:protein-arginine deiminase activity"/>
    <property type="evidence" value="ECO:0007669"/>
    <property type="project" value="InterPro"/>
</dbReference>
<evidence type="ECO:0000313" key="2">
    <source>
        <dbReference type="EMBL" id="QFR42668.1"/>
    </source>
</evidence>
<organism evidence="2 3">
    <name type="scientific">Sulfurimonas xiamenensis</name>
    <dbReference type="NCBI Taxonomy" id="2590021"/>
    <lineage>
        <taxon>Bacteria</taxon>
        <taxon>Pseudomonadati</taxon>
        <taxon>Campylobacterota</taxon>
        <taxon>Epsilonproteobacteria</taxon>
        <taxon>Campylobacterales</taxon>
        <taxon>Sulfurimonadaceae</taxon>
        <taxon>Sulfurimonas</taxon>
    </lineage>
</organism>
<dbReference type="Proteomes" id="UP000326061">
    <property type="component" value="Chromosome"/>
</dbReference>
<dbReference type="RefSeq" id="WP_152298734.1">
    <property type="nucleotide sequence ID" value="NZ_CP041166.1"/>
</dbReference>
<name>A0AAJ4DM08_9BACT</name>
<keyword evidence="1" id="KW-0378">Hydrolase</keyword>
<dbReference type="GO" id="GO:0009446">
    <property type="term" value="P:putrescine biosynthetic process"/>
    <property type="evidence" value="ECO:0007669"/>
    <property type="project" value="InterPro"/>
</dbReference>
<protein>
    <submittedName>
        <fullName evidence="2">Agmatine deiminase family protein</fullName>
    </submittedName>
</protein>
<evidence type="ECO:0000256" key="1">
    <source>
        <dbReference type="ARBA" id="ARBA00022801"/>
    </source>
</evidence>
<reference evidence="3" key="1">
    <citation type="submission" date="2019-06" db="EMBL/GenBank/DDBJ databases">
        <title>Sulfurimonas gotlandica sp. nov., a chemoautotrophic and psychrotolerant epsilonproteobacterium isolated from a pelagic redoxcline, and an emended description of the genus Sulfurimonas.</title>
        <authorList>
            <person name="Wang S."/>
            <person name="Jiang L."/>
            <person name="Shao Z."/>
        </authorList>
    </citation>
    <scope>NUCLEOTIDE SEQUENCE [LARGE SCALE GENOMIC DNA]</scope>
    <source>
        <strain evidence="3">1-1N</strain>
    </source>
</reference>
<dbReference type="InterPro" id="IPR007466">
    <property type="entry name" value="Peptidyl-Arg-deiminase_porph"/>
</dbReference>
<dbReference type="GO" id="GO:0047632">
    <property type="term" value="F:agmatine deiminase activity"/>
    <property type="evidence" value="ECO:0007669"/>
    <property type="project" value="TreeGrafter"/>
</dbReference>
<dbReference type="PANTHER" id="PTHR31377">
    <property type="entry name" value="AGMATINE DEIMINASE-RELATED"/>
    <property type="match status" value="1"/>
</dbReference>
<dbReference type="KEGG" id="suln:FJR47_01550"/>
<dbReference type="PANTHER" id="PTHR31377:SF0">
    <property type="entry name" value="AGMATINE DEIMINASE-RELATED"/>
    <property type="match status" value="1"/>
</dbReference>